<gene>
    <name evidence="2" type="ORF">CFN78_12635</name>
</gene>
<evidence type="ECO:0000313" key="3">
    <source>
        <dbReference type="Proteomes" id="UP000242444"/>
    </source>
</evidence>
<reference evidence="2 3" key="1">
    <citation type="submission" date="2017-07" db="EMBL/GenBank/DDBJ databases">
        <title>Amycolatopsis antarcticus sp. nov., isolated from the surface of an Antarcticus brown macroalga.</title>
        <authorList>
            <person name="Wang J."/>
            <person name="Leiva S."/>
            <person name="Huang J."/>
            <person name="Huang Y."/>
        </authorList>
    </citation>
    <scope>NUCLEOTIDE SEQUENCE [LARGE SCALE GENOMIC DNA]</scope>
    <source>
        <strain evidence="2 3">AU-G6</strain>
    </source>
</reference>
<comment type="caution">
    <text evidence="2">The sequence shown here is derived from an EMBL/GenBank/DDBJ whole genome shotgun (WGS) entry which is preliminary data.</text>
</comment>
<feature type="compositionally biased region" description="Basic residues" evidence="1">
    <location>
        <begin position="1"/>
        <end position="16"/>
    </location>
</feature>
<dbReference type="AlphaFoldDB" id="A0A263D4D9"/>
<feature type="compositionally biased region" description="Basic and acidic residues" evidence="1">
    <location>
        <begin position="20"/>
        <end position="34"/>
    </location>
</feature>
<evidence type="ECO:0000256" key="1">
    <source>
        <dbReference type="SAM" id="MobiDB-lite"/>
    </source>
</evidence>
<dbReference type="RefSeq" id="WP_094862917.1">
    <property type="nucleotide sequence ID" value="NZ_NKYE01000006.1"/>
</dbReference>
<name>A0A263D4D9_9PSEU</name>
<dbReference type="InParanoid" id="A0A263D4D9"/>
<keyword evidence="3" id="KW-1185">Reference proteome</keyword>
<feature type="region of interest" description="Disordered" evidence="1">
    <location>
        <begin position="1"/>
        <end position="81"/>
    </location>
</feature>
<dbReference type="EMBL" id="NKYE01000006">
    <property type="protein sequence ID" value="OZM73059.1"/>
    <property type="molecule type" value="Genomic_DNA"/>
</dbReference>
<evidence type="ECO:0000313" key="2">
    <source>
        <dbReference type="EMBL" id="OZM73059.1"/>
    </source>
</evidence>
<dbReference type="Proteomes" id="UP000242444">
    <property type="component" value="Unassembled WGS sequence"/>
</dbReference>
<organism evidence="2 3">
    <name type="scientific">Amycolatopsis antarctica</name>
    <dbReference type="NCBI Taxonomy" id="1854586"/>
    <lineage>
        <taxon>Bacteria</taxon>
        <taxon>Bacillati</taxon>
        <taxon>Actinomycetota</taxon>
        <taxon>Actinomycetes</taxon>
        <taxon>Pseudonocardiales</taxon>
        <taxon>Pseudonocardiaceae</taxon>
        <taxon>Amycolatopsis</taxon>
    </lineage>
</organism>
<sequence length="81" mass="8449">MSKKDKKKDKLKKLQSKGRGYAERAEAAAERAERAAAQALAAATASGAQVPAEPDPDHHSPAYTSPRGRDATPAAAAVQHS</sequence>
<protein>
    <submittedName>
        <fullName evidence="2">Uncharacterized protein</fullName>
    </submittedName>
</protein>
<feature type="compositionally biased region" description="Low complexity" evidence="1">
    <location>
        <begin position="35"/>
        <end position="45"/>
    </location>
</feature>
<accession>A0A263D4D9</accession>
<proteinExistence type="predicted"/>